<dbReference type="SMART" id="SM00249">
    <property type="entry name" value="PHD"/>
    <property type="match status" value="1"/>
</dbReference>
<dbReference type="InterPro" id="IPR001525">
    <property type="entry name" value="C5_MeTfrase"/>
</dbReference>
<dbReference type="GO" id="GO:0016787">
    <property type="term" value="F:hydrolase activity"/>
    <property type="evidence" value="ECO:0007669"/>
    <property type="project" value="UniProtKB-KW"/>
</dbReference>
<dbReference type="InterPro" id="IPR012337">
    <property type="entry name" value="RNaseH-like_sf"/>
</dbReference>
<keyword evidence="7 11" id="KW-0863">Zinc-finger</keyword>
<feature type="compositionally biased region" description="Polar residues" evidence="12">
    <location>
        <begin position="1912"/>
        <end position="1922"/>
    </location>
</feature>
<feature type="compositionally biased region" description="Basic and acidic residues" evidence="12">
    <location>
        <begin position="1288"/>
        <end position="1302"/>
    </location>
</feature>
<reference evidence="16 17" key="1">
    <citation type="journal article" date="2015" name="Genome Biol. Evol.">
        <title>Comparative Genomics of a Bacterivorous Green Alga Reveals Evolutionary Causalities and Consequences of Phago-Mixotrophic Mode of Nutrition.</title>
        <authorList>
            <person name="Burns J.A."/>
            <person name="Paasch A."/>
            <person name="Narechania A."/>
            <person name="Kim E."/>
        </authorList>
    </citation>
    <scope>NUCLEOTIDE SEQUENCE [LARGE SCALE GENOMIC DNA]</scope>
    <source>
        <strain evidence="16 17">PLY_AMNH</strain>
    </source>
</reference>
<dbReference type="GO" id="GO:0003964">
    <property type="term" value="F:RNA-directed DNA polymerase activity"/>
    <property type="evidence" value="ECO:0007669"/>
    <property type="project" value="UniProtKB-KW"/>
</dbReference>
<feature type="region of interest" description="Disordered" evidence="12">
    <location>
        <begin position="1326"/>
        <end position="1351"/>
    </location>
</feature>
<dbReference type="CDD" id="cd15543">
    <property type="entry name" value="PHD_RSF1"/>
    <property type="match status" value="1"/>
</dbReference>
<dbReference type="PROSITE" id="PS50016">
    <property type="entry name" value="ZF_PHD_2"/>
    <property type="match status" value="1"/>
</dbReference>
<evidence type="ECO:0000256" key="9">
    <source>
        <dbReference type="ARBA" id="ARBA00022833"/>
    </source>
</evidence>
<feature type="domain" description="Integrase catalytic" evidence="15">
    <location>
        <begin position="4408"/>
        <end position="4575"/>
    </location>
</feature>
<dbReference type="SUPFAM" id="SSF53335">
    <property type="entry name" value="S-adenosyl-L-methionine-dependent methyltransferases"/>
    <property type="match status" value="1"/>
</dbReference>
<dbReference type="InterPro" id="IPR041373">
    <property type="entry name" value="RT_RNaseH"/>
</dbReference>
<evidence type="ECO:0000256" key="8">
    <source>
        <dbReference type="ARBA" id="ARBA00022801"/>
    </source>
</evidence>
<keyword evidence="3" id="KW-0548">Nucleotidyltransferase</keyword>
<feature type="region of interest" description="Disordered" evidence="12">
    <location>
        <begin position="1155"/>
        <end position="1182"/>
    </location>
</feature>
<dbReference type="SUPFAM" id="SSF53098">
    <property type="entry name" value="Ribonuclease H-like"/>
    <property type="match status" value="1"/>
</dbReference>
<dbReference type="GO" id="GO:0003676">
    <property type="term" value="F:nucleic acid binding"/>
    <property type="evidence" value="ECO:0007669"/>
    <property type="project" value="InterPro"/>
</dbReference>
<keyword evidence="13" id="KW-1133">Transmembrane helix</keyword>
<keyword evidence="8" id="KW-0378">Hydrolase</keyword>
<sequence>MIATANRMTRSRVRRLETIFDDVGAQHTATPHTPRLPAPTTAAAREILEKCQQLARENFDRRVAKTVATKILGDKSERFAGTETDAVDVFSQVMHELRTQFLLQSQAFAPLFDLTDMAVEARHEANELLLSALTFLARPGSPARDWLEASGSDVPGDGKRAALEVVRMLQERSEPFDSFESLLAVRIPNSEDPDRGIREFNGLLRDVQRSHNLPEDAVKRQFLKALGNSASYRDLANSLARADQRQGVSLLTIQARVREQFRHGLKVSGTPISALSFGDGASDLAAALSSLQKQLERMQQDIRDLKRQKREGAPPAGKHLTRSAAKHHRAGVKPIGTAPPVSFDKKSGAFVPHCRNAECAQSGLKHWHAECPNGGPHSPHYCGAVEDYETDCLAVRFQRFYDAGDEHAFESLCAMEGRPEVCELSAQSFVTAEPTSLRHFQDAAASAQDAAADEDGMAQFGLATFHLGAQGSIPPPPAVRHPSALVAGGVPAAHDPPVVIPGSLGLPGSVPSLQLGDSAPAPLFAGMRIETSDIGSEVSDNDQGSDNDSDGGQQVAFGSFGTLEHDSDRGASPAAAPVYRPRAPPGFLRCALMSSVLCCSLLVSATASLVAVCGGDRGLVEPGAAVRRFAGDFSASIPPLGTAGIRDWPSDDGVLLSSSSMLKPPWDSAYLSSSVVLESLQSSVTLHSAVDPPCPLGSDETLRAEATLLDIWKSQYKTGSQMKPCSPVMDEIILAYLFSTGKVATESKTDRQEQQRAERRAQRAIRVSQHFTELEGEEGAASGQPEAQALVQPEAQAPVQLQAQAQEPLVIFEEDMEYTDSARVNLGTLPNYTGTKEEDRPKFLREFADMCENFVRQHNANVRRRLRSGAGTLTEAQMKTLRETPPDFEYLWDIVPACLAGENSQALSWWRENYEKGGVVASNMDRVLKDTSEHGPLEGTIPCARPPFNEMNTGTTWVIARPVTNQDTQGEVSDEYLTDGTSLKGLTGRDGTRDTQYFYALRGFIAALDKKFMMKGTQEKVDLLTQKPQEVGQDGLTYMKMCQRREMQLNTGKVLSDEELRTFIEDCVDNLRIKVFQTRVKEQLRAQFPPPNRVTWKDLEAIVEVQDKLKGDAESWILTFLQEITRRCGCQYSTWEARQHGLDLKAIKNSIKKIESSEVVQSGEPENSKKADTPPSKKMKKEVNVAERAKKASYNKTPPPAEGVRTNDKPKCLRCFGGGWHESDPEQCRSGYKHVKMPAGFHESRLGSSKWWDAENAALRMYNLKNRFKNSDWGILVTDWQQLSNDEKDKYRAKQAPEDKQKSATGNPEALKAEYQGMVAARKTASRAGSVKSQVLSEDEGSDEEPVAAHVAERETHTVDARAHHHGSAGVGVSSGPPTELLSAMAEEMGEEELSSALNTLGLGALPETLCKSAESELTAAPAVALGSTQRMRGFPVKTPEEYEADAQVPMAPAADEMQRKVQLMASVIKSLGAAFRKLAAGLVAEGRITAPRGVETLVELAENNQLPVPTASAADCQDISDEDDDCPGMESGDDSDDDDDCPGMESGDDSDEEEVPLDEMPEDMVEQPRKGRTTVHVTAAAATVQESYGVRDFSERGELHAGTMEAKAYELLKKKMLSGLTEEQLTAMAQVQPVCKLLNESLAQGMALMASGGLLMLYKALLLDTGANCNIIPIRTANKLGLTIFDAETGARVARCDGSPAEFTKYCYVDVVLAAGTPYMTLHRLHAFVTYTNDTTWDFLVGTGPLKNALKLTIDLYRGIATSEAAVSLGMKEKVTLPLIELTPPVDARSKRNEDPRVCLATEIFDVDATAARILAPAFEDCALPPREAVSLDTRGEDRLALAGERCAPAPCAFSRNHPELMDSLASWLEEMRLRRFNSEERERLEARCQSMVEAGFLRPSSMIQGELTGRVSSHTESSTYEPPAPGTSLTDQMLGMLQASSRSQREANVATRGEWSSAEEPDARGSVTPAGLATTQSDPRYPDLTLEQEAASEADFKLASVQPWVGMAVNPWDYQDKESSWSQQRLYIDRTGYARLCTLCEEGDGGGVDAGFVRVKFSRCGEYKTILETELLWPDFTLVDQKVDKETKIPSETWTTRASGRKDNDQVPLPDCGAHREAGRYTMASVQEILNTHQTYPGVVTGKLMWDKVARQFCVLSEHTRAQWDLMERMVRHTMEGAANMTPMGKMTGEFQLPFYYEKDQRWQYQHLKYVQRVDIADLRARLKVRYGMEVAGVEDESVKVTPQLTLSDAADKMGKFYPVTDGEGGSGEVFSTNAAAVEYLHLGDNARVMLGACKTEEQAHDALDTYGARRNPPVRTSKTLRTPRTVRGDEAGPSGSAPPPSSATLRLRHQTWPNGVFDPAMLEYHASVFQGTYEPESPTRSENTAGEADWLDLGGISEFTALHGQTVFLIQYRCFMGEIEFQLGKPFAQRGKGVHTQRLSSQTLHQYSSSAGVGQRGEFLPLGGQSKGCTGGLLGTLQKHMEHLVDRTQLLEIARSHLSDGPRQGTLRVFKTRANARSKAVYYLFEDNRYYRERGPSDMAFTLEYLSSGTRKFDCCSWETWRKVAVMHREPLSAFTSSVGPALLAEARRAEVQVRLRNDFMRCLDPIEGEDAGSEEGDGSISGYSSDLAAAEGVSTHTCRTRTPSPQTEDEDSVEVISERLVGLSASLAQGQAEVAANNLTMAALSESIRARQEIIRSSEEIIREYEERPRAARATARMSTLGPDCPGLDGRDGARAAPTQALCSGRALGGTQTRGLECNMAQRPEHQSIHDILRSPAHSVCTQQTEAVPPAAQELDSVSPACPSLRSSPGEKPGTQPANDRRAKRTQVCFLLVGVFVRLHWPQLPHFAVMAVWMAMEVFRFLGGVVACWAFHTEVPRRAMARALWAMRAAPLEPWAHQQAPLRVLLELARHLLLLTKGALEVAGLHHARRGLWYVPLLRFCLAMLAMHFTHMVGTLGCVLTVGAHVVHHGLPCSGLIYNGGTFATLETQIGRALAVAQRILAAGPATLAAVPRRMQKPRFAARLQRLQFTAACYRVAHCVYVISVLALVVYVSAGGGLGRMQGGWRMLTCILTLHPPVKPGVLTMGSCSGSPTRSARTAWEDQRSSRQWDTGWEAMVAEQDEVLPHTVLDTLQPGGTTRVTKDEAAWLDTELNATFGGHPEFTEENWEEMRNVVRRCSYCFANKPQDIKGYHGGAAHATFAIPFKDETKVAYQRPRKYSPGEQEIIDLHCKELLEYGFIEPASQHCRHASNVVVAGKKDHDTGQWTSTRFCVDLRSTNRLSLKDNTLPHRPEELYQRVAKAKFKTTLDATKAFHQIPMTTEEDRDKTAFWIMDYELRHLQHCTVAYVDDVCIYSDTAEQHIKDVEAVLRTLGDAGIRLHSGKSTFGSATVDFLGYRIGYNTIGAQDIKCKAIQELPKPEDKTGVRSILGLMNYYKGLVGEPMGPNYSEMARPLNDLLRKEVLDVKEAWGKDQDQALQALKDALCSGRCLKPIDYSKPIFLYTDWSNHGIGAVLGQKDENGVEHICVVISRSLSKTERQYASFQGEMLAVVWAIRTLRQYLHGIHFTLITDHSPLTTLMEKGDLQGQHLRWAISLQEFEFTVQYRPGPKNENADVPSRYPLPSTADETGARLDREGDRAREAGRAERPTRCFTDIICLEVTREPPLGPEVSPEAQVANYCENMVREQLGTSAVHRLFDLHYQEELECNKGVMFDTDHPEVARCSGRLTRVAWDALSQVRPIRGMHSGGSPAIYGDETMEGGKLKVPKKIDTRVIDKSFFREAREEGVVCYEPCGGLCAGLEMLLRCGVKVNKYLYQDISKSSQTVARARCMALSRRHPDLFRAEAAHLEQLPSNIEDTSLIDLVHAGALSGEQWVMVCGYPCQDLSPAGKLAGLEGRHSRLFYQAVRVLSTLQQLQPQRPPAYVLENVSPLSHRENSKIRKEVFPIINSVVGQPVSFDAARAGSYAHRLRAYWSNLFQNQQFNLVMERVDRPPDRYVRDILQRGWKPRRVVTGDRKPHYTANVVEEPMRVLPTILATQNSRAFRAPRAGTVVTKGDDDEVGETREVNLDEKAVAMGYSAGELRAAHGMKDEELAGVLGLAMDRRAMELLYAIAEVSTTKLPKSEESEEEEHGTLVAIPIAKSTKVAATSEDTAEPVRAQLAEWITSSSGYTQQVARRLSHQDWEERLQRMCSQGQKGTQGLGTADAVPRRRQWKMASMKLAGYEARHRQAFSRPGGKPAETSSAPEWAPVTKEKEMRLPKLPDTTRMVAMLASVTNQESLRERYPDIHEDELCLAWVKTGGRVEVPKEEYHRVRKRAARHRWDELMGELYMVTVSGKELLVPKPCDRIQLVREHHERTGHWGIRRTLNLLWQRHYWAGMKQDVQAVVTQCQTCQRVKTHYAREEANLTPLEIKSFMYRWSLDLAWPTKRITKAGNQRVLVMIEHYTRFVVCVPIPDKEAATIASAFRYHVLSVFGAPAECLVDGGTEFEGEFSALCKQCLIDRRVTSPSSPESNGLTERVVRTLKFCFKKMALDKGLDFEWDEMLWSLVLSYNAARQQSTGVAPFTLLFAQEATVPPDLRARPELDFGKQEEKTLADDLLQRAAIVKRLMVHAGCNLEIAQHRDTLRYEHRRSGSYEPKPHQFKAGDFVLYIRQQPRSGMEVATKPAILKIVKVQRDGVVVLEDSTKLREKSTVQNIAPCHLQVKDQYDCSAAIPSKHLACEACMRTDGEAAMLLCDTCNRGYHTWCLNPALDGVPEGDWQCPKCLGGTVVAAAAEVSASIVDKMAAMELQLREKLGSDVVLLPADVGPHRAVRPGREDPWQALTSRQMLRKEGSMGDLPDRVAWGNQEELSRVITEVMPGFWHEGHRTILSRKCAEQHTRARSLRKTSTVQAMSPEEVQKRGDVTQLSRAQVKIASQLDWGLELVMTVPQEVRRLAHEVTWEKITQVWDPWAGTGVIGKVMSLEWPHLKVMNNDWNPQLKWHEALNALQPGNYRAWKEKYGVCDAVVTSPWFAVLDIALPLAVLASRVVACIHVPSHYMTDMTESRAQYFRKLCHAGRLHVIGHLEHGPIGRRCMWVMVFRNPLTRARMLRGGEASGVGMFTFSMGKFAMDGVTTEDAEQALV</sequence>
<keyword evidence="4" id="KW-0540">Nuclease</keyword>
<keyword evidence="1" id="KW-0489">Methyltransferase</keyword>
<keyword evidence="10" id="KW-0695">RNA-directed DNA polymerase</keyword>
<evidence type="ECO:0000256" key="6">
    <source>
        <dbReference type="ARBA" id="ARBA00022759"/>
    </source>
</evidence>
<evidence type="ECO:0000256" key="5">
    <source>
        <dbReference type="ARBA" id="ARBA00022723"/>
    </source>
</evidence>
<evidence type="ECO:0000256" key="12">
    <source>
        <dbReference type="SAM" id="MobiDB-lite"/>
    </source>
</evidence>
<dbReference type="InterPro" id="IPR011011">
    <property type="entry name" value="Znf_FYVE_PHD"/>
</dbReference>
<dbReference type="GO" id="GO:0032259">
    <property type="term" value="P:methylation"/>
    <property type="evidence" value="ECO:0007669"/>
    <property type="project" value="UniProtKB-KW"/>
</dbReference>
<feature type="region of interest" description="Disordered" evidence="12">
    <location>
        <begin position="305"/>
        <end position="340"/>
    </location>
</feature>
<feature type="compositionally biased region" description="Acidic residues" evidence="12">
    <location>
        <begin position="539"/>
        <end position="549"/>
    </location>
</feature>
<dbReference type="InterPro" id="IPR043502">
    <property type="entry name" value="DNA/RNA_pol_sf"/>
</dbReference>
<evidence type="ECO:0000256" key="4">
    <source>
        <dbReference type="ARBA" id="ARBA00022722"/>
    </source>
</evidence>
<dbReference type="Pfam" id="PF00078">
    <property type="entry name" value="RVT_1"/>
    <property type="match status" value="1"/>
</dbReference>
<dbReference type="Gene3D" id="1.10.340.70">
    <property type="match status" value="1"/>
</dbReference>
<feature type="region of interest" description="Disordered" evidence="12">
    <location>
        <begin position="1288"/>
        <end position="1308"/>
    </location>
</feature>
<dbReference type="GO" id="GO:0004519">
    <property type="term" value="F:endonuclease activity"/>
    <property type="evidence" value="ECO:0007669"/>
    <property type="project" value="UniProtKB-KW"/>
</dbReference>
<dbReference type="Pfam" id="PF17917">
    <property type="entry name" value="RT_RNaseH"/>
    <property type="match status" value="1"/>
</dbReference>
<feature type="region of interest" description="Disordered" evidence="12">
    <location>
        <begin position="3609"/>
        <end position="3647"/>
    </location>
</feature>
<evidence type="ECO:0000256" key="1">
    <source>
        <dbReference type="ARBA" id="ARBA00022603"/>
    </source>
</evidence>
<evidence type="ECO:0000256" key="2">
    <source>
        <dbReference type="ARBA" id="ARBA00022679"/>
    </source>
</evidence>
<feature type="transmembrane region" description="Helical" evidence="13">
    <location>
        <begin position="3036"/>
        <end position="3056"/>
    </location>
</feature>
<feature type="compositionally biased region" description="Polar residues" evidence="12">
    <location>
        <begin position="2638"/>
        <end position="2650"/>
    </location>
</feature>
<dbReference type="InterPro" id="IPR043128">
    <property type="entry name" value="Rev_trsase/Diguanyl_cyclase"/>
</dbReference>
<feature type="region of interest" description="Disordered" evidence="12">
    <location>
        <begin position="1909"/>
        <end position="1982"/>
    </location>
</feature>
<dbReference type="InterPro" id="IPR001584">
    <property type="entry name" value="Integrase_cat-core"/>
</dbReference>
<keyword evidence="2" id="KW-0808">Transferase</keyword>
<dbReference type="InterPro" id="IPR019786">
    <property type="entry name" value="Zinc_finger_PHD-type_CS"/>
</dbReference>
<dbReference type="InterPro" id="IPR001965">
    <property type="entry name" value="Znf_PHD"/>
</dbReference>
<organism evidence="16 17">
    <name type="scientific">Cymbomonas tetramitiformis</name>
    <dbReference type="NCBI Taxonomy" id="36881"/>
    <lineage>
        <taxon>Eukaryota</taxon>
        <taxon>Viridiplantae</taxon>
        <taxon>Chlorophyta</taxon>
        <taxon>Pyramimonadophyceae</taxon>
        <taxon>Pyramimonadales</taxon>
        <taxon>Pyramimonadaceae</taxon>
        <taxon>Cymbomonas</taxon>
    </lineage>
</organism>
<evidence type="ECO:0000256" key="13">
    <source>
        <dbReference type="SAM" id="Phobius"/>
    </source>
</evidence>
<evidence type="ECO:0000256" key="11">
    <source>
        <dbReference type="PROSITE-ProRule" id="PRU00146"/>
    </source>
</evidence>
<dbReference type="InterPro" id="IPR041588">
    <property type="entry name" value="Integrase_H2C2"/>
</dbReference>
<dbReference type="Gene3D" id="3.30.70.270">
    <property type="match status" value="3"/>
</dbReference>
<gene>
    <name evidence="16" type="ORF">CYMTET_55397</name>
</gene>
<protein>
    <submittedName>
        <fullName evidence="16">Uncharacterized protein</fullName>
    </submittedName>
</protein>
<feature type="region of interest" description="Disordered" evidence="12">
    <location>
        <begin position="535"/>
        <end position="577"/>
    </location>
</feature>
<keyword evidence="17" id="KW-1185">Reference proteome</keyword>
<dbReference type="PROSITE" id="PS01359">
    <property type="entry name" value="ZF_PHD_1"/>
    <property type="match status" value="1"/>
</dbReference>
<dbReference type="InterPro" id="IPR029063">
    <property type="entry name" value="SAM-dependent_MTases_sf"/>
</dbReference>
<feature type="compositionally biased region" description="Acidic residues" evidence="12">
    <location>
        <begin position="1519"/>
        <end position="1566"/>
    </location>
</feature>
<dbReference type="Pfam" id="PF17921">
    <property type="entry name" value="Integrase_H2C2"/>
    <property type="match status" value="1"/>
</dbReference>
<dbReference type="CDD" id="cd09274">
    <property type="entry name" value="RNase_HI_RT_Ty3"/>
    <property type="match status" value="1"/>
</dbReference>
<feature type="region of interest" description="Disordered" evidence="12">
    <location>
        <begin position="2787"/>
        <end position="2825"/>
    </location>
</feature>
<feature type="compositionally biased region" description="Basic and acidic residues" evidence="12">
    <location>
        <begin position="3631"/>
        <end position="3647"/>
    </location>
</feature>
<keyword evidence="13" id="KW-0472">Membrane</keyword>
<dbReference type="InterPro" id="IPR050951">
    <property type="entry name" value="Retrovirus_Pol_polyprotein"/>
</dbReference>
<feature type="domain" description="PHD-type" evidence="14">
    <location>
        <begin position="4721"/>
        <end position="4771"/>
    </location>
</feature>
<feature type="compositionally biased region" description="Basic residues" evidence="12">
    <location>
        <begin position="319"/>
        <end position="331"/>
    </location>
</feature>
<dbReference type="GO" id="GO:0008270">
    <property type="term" value="F:zinc ion binding"/>
    <property type="evidence" value="ECO:0007669"/>
    <property type="project" value="UniProtKB-KW"/>
</dbReference>
<feature type="compositionally biased region" description="Acidic residues" evidence="12">
    <location>
        <begin position="1337"/>
        <end position="1346"/>
    </location>
</feature>
<name>A0AAE0BE85_9CHLO</name>
<dbReference type="InterPro" id="IPR036397">
    <property type="entry name" value="RNaseH_sf"/>
</dbReference>
<dbReference type="Pfam" id="PF00628">
    <property type="entry name" value="PHD"/>
    <property type="match status" value="1"/>
</dbReference>
<feature type="region of interest" description="Disordered" evidence="12">
    <location>
        <begin position="1510"/>
        <end position="1575"/>
    </location>
</feature>
<evidence type="ECO:0000256" key="7">
    <source>
        <dbReference type="ARBA" id="ARBA00022771"/>
    </source>
</evidence>
<dbReference type="InterPro" id="IPR019787">
    <property type="entry name" value="Znf_PHD-finger"/>
</dbReference>
<dbReference type="EMBL" id="LGRX02035510">
    <property type="protein sequence ID" value="KAK3234333.1"/>
    <property type="molecule type" value="Genomic_DNA"/>
</dbReference>
<dbReference type="Gene3D" id="3.10.20.370">
    <property type="match status" value="1"/>
</dbReference>
<dbReference type="Gene3D" id="3.10.10.10">
    <property type="entry name" value="HIV Type 1 Reverse Transcriptase, subunit A, domain 1"/>
    <property type="match status" value="1"/>
</dbReference>
<dbReference type="InterPro" id="IPR000477">
    <property type="entry name" value="RT_dom"/>
</dbReference>
<dbReference type="Gene3D" id="2.30.30.1150">
    <property type="match status" value="1"/>
</dbReference>
<dbReference type="GO" id="GO:0015074">
    <property type="term" value="P:DNA integration"/>
    <property type="evidence" value="ECO:0007669"/>
    <property type="project" value="InterPro"/>
</dbReference>
<dbReference type="SUPFAM" id="SSF56672">
    <property type="entry name" value="DNA/RNA polymerases"/>
    <property type="match status" value="1"/>
</dbReference>
<feature type="transmembrane region" description="Helical" evidence="13">
    <location>
        <begin position="2851"/>
        <end position="2876"/>
    </location>
</feature>
<evidence type="ECO:0000259" key="15">
    <source>
        <dbReference type="PROSITE" id="PS50994"/>
    </source>
</evidence>
<dbReference type="PANTHER" id="PTHR37984:SF5">
    <property type="entry name" value="PROTEIN NYNRIN-LIKE"/>
    <property type="match status" value="1"/>
</dbReference>
<proteinExistence type="predicted"/>
<keyword evidence="6" id="KW-0255">Endonuclease</keyword>
<feature type="region of interest" description="Disordered" evidence="12">
    <location>
        <begin position="1187"/>
        <end position="1206"/>
    </location>
</feature>
<dbReference type="PROSITE" id="PS50994">
    <property type="entry name" value="INTEGRASE"/>
    <property type="match status" value="1"/>
</dbReference>
<dbReference type="Proteomes" id="UP001190700">
    <property type="component" value="Unassembled WGS sequence"/>
</dbReference>
<dbReference type="CDD" id="cd01647">
    <property type="entry name" value="RT_LTR"/>
    <property type="match status" value="1"/>
</dbReference>
<keyword evidence="13" id="KW-0812">Transmembrane</keyword>
<feature type="region of interest" description="Disordered" evidence="12">
    <location>
        <begin position="2306"/>
        <end position="2348"/>
    </location>
</feature>
<evidence type="ECO:0000256" key="10">
    <source>
        <dbReference type="ARBA" id="ARBA00022918"/>
    </source>
</evidence>
<comment type="caution">
    <text evidence="16">The sequence shown here is derived from an EMBL/GenBank/DDBJ whole genome shotgun (WGS) entry which is preliminary data.</text>
</comment>
<dbReference type="GO" id="GO:0008168">
    <property type="term" value="F:methyltransferase activity"/>
    <property type="evidence" value="ECO:0007669"/>
    <property type="project" value="UniProtKB-KW"/>
</dbReference>
<feature type="region of interest" description="Disordered" evidence="12">
    <location>
        <begin position="2635"/>
        <end position="2657"/>
    </location>
</feature>
<dbReference type="Gene3D" id="3.40.50.150">
    <property type="entry name" value="Vaccinia Virus protein VP39"/>
    <property type="match status" value="1"/>
</dbReference>
<feature type="region of interest" description="Disordered" evidence="12">
    <location>
        <begin position="1358"/>
        <end position="1377"/>
    </location>
</feature>
<evidence type="ECO:0000313" key="16">
    <source>
        <dbReference type="EMBL" id="KAK3234333.1"/>
    </source>
</evidence>
<evidence type="ECO:0000259" key="14">
    <source>
        <dbReference type="PROSITE" id="PS50016"/>
    </source>
</evidence>
<evidence type="ECO:0000313" key="17">
    <source>
        <dbReference type="Proteomes" id="UP001190700"/>
    </source>
</evidence>
<keyword evidence="9" id="KW-0862">Zinc</keyword>
<dbReference type="SUPFAM" id="SSF57903">
    <property type="entry name" value="FYVE/PHD zinc finger"/>
    <property type="match status" value="1"/>
</dbReference>
<feature type="region of interest" description="Disordered" evidence="12">
    <location>
        <begin position="4232"/>
        <end position="4252"/>
    </location>
</feature>
<keyword evidence="5" id="KW-0479">Metal-binding</keyword>
<evidence type="ECO:0000256" key="3">
    <source>
        <dbReference type="ARBA" id="ARBA00022695"/>
    </source>
</evidence>
<dbReference type="Pfam" id="PF00145">
    <property type="entry name" value="DNA_methylase"/>
    <property type="match status" value="1"/>
</dbReference>
<dbReference type="Gene3D" id="3.30.420.10">
    <property type="entry name" value="Ribonuclease H-like superfamily/Ribonuclease H"/>
    <property type="match status" value="1"/>
</dbReference>
<dbReference type="PANTHER" id="PTHR37984">
    <property type="entry name" value="PROTEIN CBG26694"/>
    <property type="match status" value="1"/>
</dbReference>
<accession>A0AAE0BE85</accession>